<evidence type="ECO:0000313" key="2">
    <source>
        <dbReference type="EMBL" id="PWN38243.1"/>
    </source>
</evidence>
<feature type="compositionally biased region" description="Polar residues" evidence="1">
    <location>
        <begin position="68"/>
        <end position="78"/>
    </location>
</feature>
<name>A0A316VPA9_9BASI</name>
<keyword evidence="3" id="KW-1185">Reference proteome</keyword>
<sequence>MNTTLMHHNQLMAIIDQERESQLNEMFSRGATSSNSKPNNVMKQEGFASPQYVKVEQFDGPPPPYSVATESSMQTKQQQHPETKNKDKLLEDLQQTSVVIAQQPPLIMELIMGHKLAIKLCKRREQKRLERLEEVHDAWARLGLDTRTGNQPLPPHFWNPPLYDAAEMNRRLAEFF</sequence>
<organism evidence="2 3">
    <name type="scientific">Meira miltonrushii</name>
    <dbReference type="NCBI Taxonomy" id="1280837"/>
    <lineage>
        <taxon>Eukaryota</taxon>
        <taxon>Fungi</taxon>
        <taxon>Dikarya</taxon>
        <taxon>Basidiomycota</taxon>
        <taxon>Ustilaginomycotina</taxon>
        <taxon>Exobasidiomycetes</taxon>
        <taxon>Exobasidiales</taxon>
        <taxon>Brachybasidiaceae</taxon>
        <taxon>Meira</taxon>
    </lineage>
</organism>
<protein>
    <submittedName>
        <fullName evidence="2">Uncharacterized protein</fullName>
    </submittedName>
</protein>
<evidence type="ECO:0000313" key="3">
    <source>
        <dbReference type="Proteomes" id="UP000245771"/>
    </source>
</evidence>
<dbReference type="Proteomes" id="UP000245771">
    <property type="component" value="Unassembled WGS sequence"/>
</dbReference>
<feature type="region of interest" description="Disordered" evidence="1">
    <location>
        <begin position="55"/>
        <end position="85"/>
    </location>
</feature>
<reference evidence="2 3" key="1">
    <citation type="journal article" date="2018" name="Mol. Biol. Evol.">
        <title>Broad Genomic Sampling Reveals a Smut Pathogenic Ancestry of the Fungal Clade Ustilaginomycotina.</title>
        <authorList>
            <person name="Kijpornyongpan T."/>
            <person name="Mondo S.J."/>
            <person name="Barry K."/>
            <person name="Sandor L."/>
            <person name="Lee J."/>
            <person name="Lipzen A."/>
            <person name="Pangilinan J."/>
            <person name="LaButti K."/>
            <person name="Hainaut M."/>
            <person name="Henrissat B."/>
            <person name="Grigoriev I.V."/>
            <person name="Spatafora J.W."/>
            <person name="Aime M.C."/>
        </authorList>
    </citation>
    <scope>NUCLEOTIDE SEQUENCE [LARGE SCALE GENOMIC DNA]</scope>
    <source>
        <strain evidence="2 3">MCA 3882</strain>
    </source>
</reference>
<dbReference type="AlphaFoldDB" id="A0A316VPA9"/>
<dbReference type="EMBL" id="KZ819602">
    <property type="protein sequence ID" value="PWN38243.1"/>
    <property type="molecule type" value="Genomic_DNA"/>
</dbReference>
<gene>
    <name evidence="2" type="ORF">FA14DRAFT_24411</name>
</gene>
<proteinExistence type="predicted"/>
<dbReference type="RefSeq" id="XP_025358545.1">
    <property type="nucleotide sequence ID" value="XM_025502063.1"/>
</dbReference>
<evidence type="ECO:0000256" key="1">
    <source>
        <dbReference type="SAM" id="MobiDB-lite"/>
    </source>
</evidence>
<dbReference type="InParanoid" id="A0A316VPA9"/>
<accession>A0A316VPA9</accession>
<dbReference type="GeneID" id="37023844"/>